<proteinExistence type="predicted"/>
<protein>
    <submittedName>
        <fullName evidence="1">Uncharacterized protein</fullName>
    </submittedName>
</protein>
<keyword evidence="2" id="KW-1185">Reference proteome</keyword>
<accession>A0A9P5TV74</accession>
<evidence type="ECO:0000313" key="2">
    <source>
        <dbReference type="Proteomes" id="UP000772434"/>
    </source>
</evidence>
<gene>
    <name evidence="1" type="ORF">BDP27DRAFT_1375023</name>
</gene>
<organism evidence="1 2">
    <name type="scientific">Rhodocollybia butyracea</name>
    <dbReference type="NCBI Taxonomy" id="206335"/>
    <lineage>
        <taxon>Eukaryota</taxon>
        <taxon>Fungi</taxon>
        <taxon>Dikarya</taxon>
        <taxon>Basidiomycota</taxon>
        <taxon>Agaricomycotina</taxon>
        <taxon>Agaricomycetes</taxon>
        <taxon>Agaricomycetidae</taxon>
        <taxon>Agaricales</taxon>
        <taxon>Marasmiineae</taxon>
        <taxon>Omphalotaceae</taxon>
        <taxon>Rhodocollybia</taxon>
    </lineage>
</organism>
<comment type="caution">
    <text evidence="1">The sequence shown here is derived from an EMBL/GenBank/DDBJ whole genome shotgun (WGS) entry which is preliminary data.</text>
</comment>
<dbReference type="EMBL" id="JADNRY010000634">
    <property type="protein sequence ID" value="KAF9033011.1"/>
    <property type="molecule type" value="Genomic_DNA"/>
</dbReference>
<sequence length="126" mass="14463">MDTAQISATLPAHFRDFKELDALLRLQNKDWKLVPDFCKDPKVVLIRGFKTENNQVFRISYEKLTTLAVGLKEVLKLPDPTNGLLGTEINPIPLPGKPYEIIIFLKWIDHPHWIPLDLSESELMSL</sequence>
<dbReference type="Proteomes" id="UP000772434">
    <property type="component" value="Unassembled WGS sequence"/>
</dbReference>
<evidence type="ECO:0000313" key="1">
    <source>
        <dbReference type="EMBL" id="KAF9033011.1"/>
    </source>
</evidence>
<reference evidence="1" key="1">
    <citation type="submission" date="2020-11" db="EMBL/GenBank/DDBJ databases">
        <authorList>
            <consortium name="DOE Joint Genome Institute"/>
            <person name="Ahrendt S."/>
            <person name="Riley R."/>
            <person name="Andreopoulos W."/>
            <person name="Labutti K."/>
            <person name="Pangilinan J."/>
            <person name="Ruiz-Duenas F.J."/>
            <person name="Barrasa J.M."/>
            <person name="Sanchez-Garcia M."/>
            <person name="Camarero S."/>
            <person name="Miyauchi S."/>
            <person name="Serrano A."/>
            <person name="Linde D."/>
            <person name="Babiker R."/>
            <person name="Drula E."/>
            <person name="Ayuso-Fernandez I."/>
            <person name="Pacheco R."/>
            <person name="Padilla G."/>
            <person name="Ferreira P."/>
            <person name="Barriuso J."/>
            <person name="Kellner H."/>
            <person name="Castanera R."/>
            <person name="Alfaro M."/>
            <person name="Ramirez L."/>
            <person name="Pisabarro A.G."/>
            <person name="Kuo A."/>
            <person name="Tritt A."/>
            <person name="Lipzen A."/>
            <person name="He G."/>
            <person name="Yan M."/>
            <person name="Ng V."/>
            <person name="Cullen D."/>
            <person name="Martin F."/>
            <person name="Rosso M.-N."/>
            <person name="Henrissat B."/>
            <person name="Hibbett D."/>
            <person name="Martinez A.T."/>
            <person name="Grigoriev I.V."/>
        </authorList>
    </citation>
    <scope>NUCLEOTIDE SEQUENCE</scope>
    <source>
        <strain evidence="1">AH 40177</strain>
    </source>
</reference>
<dbReference type="AlphaFoldDB" id="A0A9P5TV74"/>
<dbReference type="OrthoDB" id="2985972at2759"/>
<name>A0A9P5TV74_9AGAR</name>